<dbReference type="Proteomes" id="UP000799118">
    <property type="component" value="Unassembled WGS sequence"/>
</dbReference>
<feature type="transmembrane region" description="Helical" evidence="2">
    <location>
        <begin position="254"/>
        <end position="270"/>
    </location>
</feature>
<evidence type="ECO:0000256" key="2">
    <source>
        <dbReference type="SAM" id="Phobius"/>
    </source>
</evidence>
<reference evidence="3" key="1">
    <citation type="journal article" date="2019" name="Environ. Microbiol.">
        <title>Fungal ecological strategies reflected in gene transcription - a case study of two litter decomposers.</title>
        <authorList>
            <person name="Barbi F."/>
            <person name="Kohler A."/>
            <person name="Barry K."/>
            <person name="Baskaran P."/>
            <person name="Daum C."/>
            <person name="Fauchery L."/>
            <person name="Ihrmark K."/>
            <person name="Kuo A."/>
            <person name="LaButti K."/>
            <person name="Lipzen A."/>
            <person name="Morin E."/>
            <person name="Grigoriev I.V."/>
            <person name="Henrissat B."/>
            <person name="Lindahl B."/>
            <person name="Martin F."/>
        </authorList>
    </citation>
    <scope>NUCLEOTIDE SEQUENCE</scope>
    <source>
        <strain evidence="3">JB14</strain>
    </source>
</reference>
<dbReference type="AlphaFoldDB" id="A0A6A4I5Z1"/>
<feature type="transmembrane region" description="Helical" evidence="2">
    <location>
        <begin position="20"/>
        <end position="39"/>
    </location>
</feature>
<protein>
    <submittedName>
        <fullName evidence="3">Uncharacterized protein</fullName>
    </submittedName>
</protein>
<gene>
    <name evidence="3" type="ORF">BT96DRAFT_935654</name>
</gene>
<proteinExistence type="predicted"/>
<evidence type="ECO:0000256" key="1">
    <source>
        <dbReference type="SAM" id="MobiDB-lite"/>
    </source>
</evidence>
<feature type="region of interest" description="Disordered" evidence="1">
    <location>
        <begin position="297"/>
        <end position="327"/>
    </location>
</feature>
<dbReference type="EMBL" id="ML769416">
    <property type="protein sequence ID" value="KAE9404517.1"/>
    <property type="molecule type" value="Genomic_DNA"/>
</dbReference>
<organism evidence="3 4">
    <name type="scientific">Gymnopus androsaceus JB14</name>
    <dbReference type="NCBI Taxonomy" id="1447944"/>
    <lineage>
        <taxon>Eukaryota</taxon>
        <taxon>Fungi</taxon>
        <taxon>Dikarya</taxon>
        <taxon>Basidiomycota</taxon>
        <taxon>Agaricomycotina</taxon>
        <taxon>Agaricomycetes</taxon>
        <taxon>Agaricomycetidae</taxon>
        <taxon>Agaricales</taxon>
        <taxon>Marasmiineae</taxon>
        <taxon>Omphalotaceae</taxon>
        <taxon>Gymnopus</taxon>
    </lineage>
</organism>
<feature type="transmembrane region" description="Helical" evidence="2">
    <location>
        <begin position="59"/>
        <end position="80"/>
    </location>
</feature>
<dbReference type="OrthoDB" id="2884172at2759"/>
<name>A0A6A4I5Z1_9AGAR</name>
<keyword evidence="4" id="KW-1185">Reference proteome</keyword>
<evidence type="ECO:0000313" key="4">
    <source>
        <dbReference type="Proteomes" id="UP000799118"/>
    </source>
</evidence>
<feature type="transmembrane region" description="Helical" evidence="2">
    <location>
        <begin position="216"/>
        <end position="234"/>
    </location>
</feature>
<keyword evidence="2" id="KW-0472">Membrane</keyword>
<feature type="transmembrane region" description="Helical" evidence="2">
    <location>
        <begin position="100"/>
        <end position="124"/>
    </location>
</feature>
<sequence>MTPDEAQEIADVGQVLFVDFEYLIINCTLYAFFISVYIYSQTYTPFRRKDTTGWAGQLLIGLLGTAFVIVTLNTLAYGIIVSLPGGLPAQEDAADSQPLLNVWGVIEIWTGNLIYLMADTIIVWRAWAIWDNRPVHWLLSILMFANIGVNIADSVADTRAELEDLVSGVTLDWVNVALSFAVNVVATSLIAYKAWDHHKAVKGISTRNKKTPVESILLLLVESGAIFGILQVALDVNQIPESNIGQAEGVIGNFYNFTAALNPVAIFILVQTQTTYEHSMHISSHIGKASTEISIQQSTSTPAIVPEASQSENNTPRESDDSQIQEV</sequence>
<feature type="transmembrane region" description="Helical" evidence="2">
    <location>
        <begin position="136"/>
        <end position="156"/>
    </location>
</feature>
<keyword evidence="2" id="KW-0812">Transmembrane</keyword>
<keyword evidence="2" id="KW-1133">Transmembrane helix</keyword>
<feature type="transmembrane region" description="Helical" evidence="2">
    <location>
        <begin position="176"/>
        <end position="195"/>
    </location>
</feature>
<accession>A0A6A4I5Z1</accession>
<evidence type="ECO:0000313" key="3">
    <source>
        <dbReference type="EMBL" id="KAE9404517.1"/>
    </source>
</evidence>